<reference evidence="1 2" key="1">
    <citation type="submission" date="2014-02" db="EMBL/GenBank/DDBJ databases">
        <authorList>
            <person name="Sears C."/>
            <person name="Carroll K."/>
            <person name="Sack B.R."/>
            <person name="Qadri F."/>
            <person name="Myers L.L."/>
            <person name="Chung G.-T."/>
            <person name="Escheverria P."/>
            <person name="Fraser C.M."/>
            <person name="Sadzewicz L."/>
            <person name="Shefchek K.A."/>
            <person name="Tallon L."/>
            <person name="Das S.P."/>
            <person name="Daugherty S."/>
            <person name="Mongodin E.F."/>
        </authorList>
    </citation>
    <scope>NUCLEOTIDE SEQUENCE [LARGE SCALE GENOMIC DNA]</scope>
    <source>
        <strain evidence="1 2">2-F-2 #4</strain>
    </source>
</reference>
<comment type="caution">
    <text evidence="1">The sequence shown here is derived from an EMBL/GenBank/DDBJ whole genome shotgun (WGS) entry which is preliminary data.</text>
</comment>
<dbReference type="Gene3D" id="3.40.50.2000">
    <property type="entry name" value="Glycogen Phosphorylase B"/>
    <property type="match status" value="1"/>
</dbReference>
<name>A0A015ZN04_BACFG</name>
<keyword evidence="1" id="KW-0808">Transferase</keyword>
<dbReference type="AlphaFoldDB" id="A0A015ZN04"/>
<protein>
    <submittedName>
        <fullName evidence="1">Glycosyl transferase 1 family protein</fullName>
    </submittedName>
</protein>
<dbReference type="RefSeq" id="WP_005801174.1">
    <property type="nucleotide sequence ID" value="NZ_JGDM01000018.1"/>
</dbReference>
<dbReference type="SUPFAM" id="SSF53756">
    <property type="entry name" value="UDP-Glycosyltransferase/glycogen phosphorylase"/>
    <property type="match status" value="1"/>
</dbReference>
<dbReference type="GO" id="GO:0016740">
    <property type="term" value="F:transferase activity"/>
    <property type="evidence" value="ECO:0007669"/>
    <property type="project" value="UniProtKB-KW"/>
</dbReference>
<dbReference type="PATRIC" id="fig|1339280.3.peg.1006"/>
<dbReference type="EMBL" id="JGDM01000018">
    <property type="protein sequence ID" value="EXZ45852.1"/>
    <property type="molecule type" value="Genomic_DNA"/>
</dbReference>
<sequence length="330" mass="37656">MLITILTEGSIDWGIGHICRCLAFYDAFLNEGFDVRFIIHGDTSVTSLLSNRNVEYIPWLEDIALLKNCIKDEVVFMDSIQADQSMVDFLQNHVYKLIVIDDYRRRYYRDSIIIDWTPNVENSHRHKWNSSNLYLLGLQYSVLRNAFNLKSFYTVKPSVTSVFIIMGGTDVRGLTIPIVSSLLNSYSTLQYNIVIGSRTHVDLSLLNNRNIRFFYSLDAEHMKTLMLESDVAISAGGQTLYELASVGLPTIAIQVVDNQSEDISGFLKKGTLSNAFQWDDPYLFEHLIQELRKLFSFERRKFISDTSLSLSVGEGMISIVQVIKENLGLC</sequence>
<accession>A0A015ZN04</accession>
<gene>
    <name evidence="1" type="ORF">M076_1035</name>
</gene>
<organism evidence="1 2">
    <name type="scientific">Bacteroides fragilis str. 2-F-2 #4</name>
    <dbReference type="NCBI Taxonomy" id="1339280"/>
    <lineage>
        <taxon>Bacteria</taxon>
        <taxon>Pseudomonadati</taxon>
        <taxon>Bacteroidota</taxon>
        <taxon>Bacteroidia</taxon>
        <taxon>Bacteroidales</taxon>
        <taxon>Bacteroidaceae</taxon>
        <taxon>Bacteroides</taxon>
    </lineage>
</organism>
<dbReference type="Proteomes" id="UP000022272">
    <property type="component" value="Unassembled WGS sequence"/>
</dbReference>
<evidence type="ECO:0000313" key="1">
    <source>
        <dbReference type="EMBL" id="EXZ45852.1"/>
    </source>
</evidence>
<proteinExistence type="predicted"/>
<evidence type="ECO:0000313" key="2">
    <source>
        <dbReference type="Proteomes" id="UP000022272"/>
    </source>
</evidence>
<dbReference type="Gene3D" id="3.40.50.11190">
    <property type="match status" value="1"/>
</dbReference>